<dbReference type="RefSeq" id="XP_045962879.1">
    <property type="nucleotide sequence ID" value="XM_046099757.1"/>
</dbReference>
<accession>A0A9P8UT54</accession>
<comment type="caution">
    <text evidence="2">The sequence shown here is derived from an EMBL/GenBank/DDBJ whole genome shotgun (WGS) entry which is preliminary data.</text>
</comment>
<name>A0A9P8UT54_9PEZI</name>
<dbReference type="GeneID" id="70128649"/>
<protein>
    <submittedName>
        <fullName evidence="2">Uncharacterized protein</fullName>
    </submittedName>
</protein>
<dbReference type="Proteomes" id="UP000758603">
    <property type="component" value="Unassembled WGS sequence"/>
</dbReference>
<gene>
    <name evidence="2" type="ORF">BKA67DRAFT_533771</name>
</gene>
<organism evidence="2 3">
    <name type="scientific">Truncatella angustata</name>
    <dbReference type="NCBI Taxonomy" id="152316"/>
    <lineage>
        <taxon>Eukaryota</taxon>
        <taxon>Fungi</taxon>
        <taxon>Dikarya</taxon>
        <taxon>Ascomycota</taxon>
        <taxon>Pezizomycotina</taxon>
        <taxon>Sordariomycetes</taxon>
        <taxon>Xylariomycetidae</taxon>
        <taxon>Amphisphaeriales</taxon>
        <taxon>Sporocadaceae</taxon>
        <taxon>Truncatella</taxon>
    </lineage>
</organism>
<proteinExistence type="predicted"/>
<reference evidence="2" key="1">
    <citation type="journal article" date="2021" name="Nat. Commun.">
        <title>Genetic determinants of endophytism in the Arabidopsis root mycobiome.</title>
        <authorList>
            <person name="Mesny F."/>
            <person name="Miyauchi S."/>
            <person name="Thiergart T."/>
            <person name="Pickel B."/>
            <person name="Atanasova L."/>
            <person name="Karlsson M."/>
            <person name="Huettel B."/>
            <person name="Barry K.W."/>
            <person name="Haridas S."/>
            <person name="Chen C."/>
            <person name="Bauer D."/>
            <person name="Andreopoulos W."/>
            <person name="Pangilinan J."/>
            <person name="LaButti K."/>
            <person name="Riley R."/>
            <person name="Lipzen A."/>
            <person name="Clum A."/>
            <person name="Drula E."/>
            <person name="Henrissat B."/>
            <person name="Kohler A."/>
            <person name="Grigoriev I.V."/>
            <person name="Martin F.M."/>
            <person name="Hacquard S."/>
        </authorList>
    </citation>
    <scope>NUCLEOTIDE SEQUENCE</scope>
    <source>
        <strain evidence="2">MPI-SDFR-AT-0073</strain>
    </source>
</reference>
<keyword evidence="3" id="KW-1185">Reference proteome</keyword>
<feature type="region of interest" description="Disordered" evidence="1">
    <location>
        <begin position="222"/>
        <end position="242"/>
    </location>
</feature>
<dbReference type="EMBL" id="JAGPXC010000002">
    <property type="protein sequence ID" value="KAH6658645.1"/>
    <property type="molecule type" value="Genomic_DNA"/>
</dbReference>
<evidence type="ECO:0000256" key="1">
    <source>
        <dbReference type="SAM" id="MobiDB-lite"/>
    </source>
</evidence>
<dbReference type="AlphaFoldDB" id="A0A9P8UT54"/>
<sequence>MVRKQPRISVGGKAPYINPKISINDGNVYTTSEESPSNGLYIVAGICHWHLSDGTVLKHCGTQISDITSFVLNSIAFKVGDVLLTLDGLSNVITIFANKYTRGTQRISDLDAIKAIITDISDQPSTMAKDGECNVVAEIIFSTPEFQQRDAIFLTKEKLIWIKGADKLTVELLSQHLDLFSTLRSNLGFIYKNQKLPIWRIEQQLPPLMSISRRGSKRLWTNKPTRRLRPKRRPGSKEDYGGWSRRLRSWVGVRDQSAR</sequence>
<feature type="compositionally biased region" description="Basic residues" evidence="1">
    <location>
        <begin position="224"/>
        <end position="234"/>
    </location>
</feature>
<evidence type="ECO:0000313" key="3">
    <source>
        <dbReference type="Proteomes" id="UP000758603"/>
    </source>
</evidence>
<evidence type="ECO:0000313" key="2">
    <source>
        <dbReference type="EMBL" id="KAH6658645.1"/>
    </source>
</evidence>